<dbReference type="AlphaFoldDB" id="A0A7W8UKT3"/>
<protein>
    <submittedName>
        <fullName evidence="1">Uncharacterized protein</fullName>
    </submittedName>
</protein>
<accession>A0A7W8UKT3</accession>
<organism evidence="1 2">
    <name type="scientific">Rhizobium lentis</name>
    <dbReference type="NCBI Taxonomy" id="1138194"/>
    <lineage>
        <taxon>Bacteria</taxon>
        <taxon>Pseudomonadati</taxon>
        <taxon>Pseudomonadota</taxon>
        <taxon>Alphaproteobacteria</taxon>
        <taxon>Hyphomicrobiales</taxon>
        <taxon>Rhizobiaceae</taxon>
        <taxon>Rhizobium/Agrobacterium group</taxon>
        <taxon>Rhizobium</taxon>
    </lineage>
</organism>
<keyword evidence="2" id="KW-1185">Reference proteome</keyword>
<evidence type="ECO:0000313" key="2">
    <source>
        <dbReference type="Proteomes" id="UP000528824"/>
    </source>
</evidence>
<name>A0A7W8UKT3_9HYPH</name>
<evidence type="ECO:0000313" key="1">
    <source>
        <dbReference type="EMBL" id="MBB5559799.1"/>
    </source>
</evidence>
<dbReference type="Proteomes" id="UP000528824">
    <property type="component" value="Unassembled WGS sequence"/>
</dbReference>
<proteinExistence type="predicted"/>
<sequence length="83" mass="9093">MRITSRVLVPWGTEQSFVRALGAPAEGIGLTSTDPAFFDDADLADDAGFGNGKAEAITAFQAMLREGLKVEMRFIWRARCNQE</sequence>
<dbReference type="RefSeq" id="WP_183914701.1">
    <property type="nucleotide sequence ID" value="NZ_JACHBB010000002.1"/>
</dbReference>
<gene>
    <name evidence="1" type="ORF">GGI59_001442</name>
</gene>
<comment type="caution">
    <text evidence="1">The sequence shown here is derived from an EMBL/GenBank/DDBJ whole genome shotgun (WGS) entry which is preliminary data.</text>
</comment>
<dbReference type="EMBL" id="JACHBC010000002">
    <property type="protein sequence ID" value="MBB5559799.1"/>
    <property type="molecule type" value="Genomic_DNA"/>
</dbReference>
<reference evidence="1 2" key="1">
    <citation type="submission" date="2020-08" db="EMBL/GenBank/DDBJ databases">
        <title>Genomic Encyclopedia of Type Strains, Phase IV (KMG-V): Genome sequencing to study the core and pangenomes of soil and plant-associated prokaryotes.</title>
        <authorList>
            <person name="Whitman W."/>
        </authorList>
    </citation>
    <scope>NUCLEOTIDE SEQUENCE [LARGE SCALE GENOMIC DNA]</scope>
    <source>
        <strain evidence="1 2">SEMIA 4034</strain>
    </source>
</reference>